<protein>
    <submittedName>
        <fullName evidence="2">Uncharacterized protein</fullName>
    </submittedName>
</protein>
<proteinExistence type="predicted"/>
<dbReference type="InParanoid" id="A0A1X7SJP9"/>
<dbReference type="EnsemblMetazoa" id="Aqu2.1.02295_001">
    <property type="protein sequence ID" value="Aqu2.1.02295_001"/>
    <property type="gene ID" value="Aqu2.1.02295"/>
</dbReference>
<keyword evidence="1" id="KW-0812">Transmembrane</keyword>
<reference evidence="2" key="1">
    <citation type="submission" date="2017-05" db="UniProtKB">
        <authorList>
            <consortium name="EnsemblMetazoa"/>
        </authorList>
    </citation>
    <scope>IDENTIFICATION</scope>
</reference>
<keyword evidence="1" id="KW-1133">Transmembrane helix</keyword>
<sequence>MIKSVLFSPSSQLSSCLLLLSKTPPLTTTNCRLRPLFRRLISFVRIQLISLGLFPWIQCLLLVLMMKMTHPLLLLIVVLVVQRIIRIVLPRLCL</sequence>
<feature type="transmembrane region" description="Helical" evidence="1">
    <location>
        <begin position="42"/>
        <end position="66"/>
    </location>
</feature>
<feature type="transmembrane region" description="Helical" evidence="1">
    <location>
        <begin position="72"/>
        <end position="89"/>
    </location>
</feature>
<name>A0A1X7SJP9_AMPQE</name>
<evidence type="ECO:0000256" key="1">
    <source>
        <dbReference type="SAM" id="Phobius"/>
    </source>
</evidence>
<evidence type="ECO:0000313" key="2">
    <source>
        <dbReference type="EnsemblMetazoa" id="Aqu2.1.02295_001"/>
    </source>
</evidence>
<organism evidence="2">
    <name type="scientific">Amphimedon queenslandica</name>
    <name type="common">Sponge</name>
    <dbReference type="NCBI Taxonomy" id="400682"/>
    <lineage>
        <taxon>Eukaryota</taxon>
        <taxon>Metazoa</taxon>
        <taxon>Porifera</taxon>
        <taxon>Demospongiae</taxon>
        <taxon>Heteroscleromorpha</taxon>
        <taxon>Haplosclerida</taxon>
        <taxon>Niphatidae</taxon>
        <taxon>Amphimedon</taxon>
    </lineage>
</organism>
<keyword evidence="1" id="KW-0472">Membrane</keyword>
<dbReference type="AlphaFoldDB" id="A0A1X7SJP9"/>
<accession>A0A1X7SJP9</accession>